<protein>
    <recommendedName>
        <fullName evidence="1">VOC domain-containing protein</fullName>
    </recommendedName>
</protein>
<organism evidence="2 3">
    <name type="scientific">Abyssobacteria bacterium (strain SURF_5)</name>
    <dbReference type="NCBI Taxonomy" id="2093360"/>
    <lineage>
        <taxon>Bacteria</taxon>
        <taxon>Pseudomonadati</taxon>
        <taxon>Candidatus Hydrogenedentota</taxon>
        <taxon>Candidatus Abyssobacteria</taxon>
    </lineage>
</organism>
<gene>
    <name evidence="2" type="ORF">C4520_19850</name>
</gene>
<name>A0A3A4N7H1_ABYX5</name>
<dbReference type="AlphaFoldDB" id="A0A3A4N7H1"/>
<evidence type="ECO:0000313" key="3">
    <source>
        <dbReference type="Proteomes" id="UP000265882"/>
    </source>
</evidence>
<dbReference type="Pfam" id="PF13669">
    <property type="entry name" value="Glyoxalase_4"/>
    <property type="match status" value="1"/>
</dbReference>
<accession>A0A3A4N7H1</accession>
<feature type="domain" description="VOC" evidence="1">
    <location>
        <begin position="43"/>
        <end position="176"/>
    </location>
</feature>
<reference evidence="2 3" key="1">
    <citation type="journal article" date="2017" name="ISME J.">
        <title>Energy and carbon metabolisms in a deep terrestrial subsurface fluid microbial community.</title>
        <authorList>
            <person name="Momper L."/>
            <person name="Jungbluth S.P."/>
            <person name="Lee M.D."/>
            <person name="Amend J.P."/>
        </authorList>
    </citation>
    <scope>NUCLEOTIDE SEQUENCE [LARGE SCALE GENOMIC DNA]</scope>
    <source>
        <strain evidence="2">SURF_5</strain>
    </source>
</reference>
<evidence type="ECO:0000259" key="1">
    <source>
        <dbReference type="PROSITE" id="PS51819"/>
    </source>
</evidence>
<dbReference type="Gene3D" id="3.10.180.10">
    <property type="entry name" value="2,3-Dihydroxybiphenyl 1,2-Dioxygenase, domain 1"/>
    <property type="match status" value="1"/>
</dbReference>
<dbReference type="PROSITE" id="PS51819">
    <property type="entry name" value="VOC"/>
    <property type="match status" value="1"/>
</dbReference>
<dbReference type="Proteomes" id="UP000265882">
    <property type="component" value="Unassembled WGS sequence"/>
</dbReference>
<dbReference type="SUPFAM" id="SSF54593">
    <property type="entry name" value="Glyoxalase/Bleomycin resistance protein/Dihydroxybiphenyl dioxygenase"/>
    <property type="match status" value="1"/>
</dbReference>
<dbReference type="EMBL" id="QZKU01000131">
    <property type="protein sequence ID" value="RJP15679.1"/>
    <property type="molecule type" value="Genomic_DNA"/>
</dbReference>
<proteinExistence type="predicted"/>
<sequence length="176" mass="20257">MCEEFQWGQTCTFYTSRILYQWFFRPVIQRAQIMEFESIPFPSVDQIGIVVRDVEATARAYEPFLGKDAFNIIEGEAPATLADGREIMIKGRLGFAHLGPLQIELIQILEGDSVHVEYLERNGEGIHHLGRFTSTFDEDLRKFRELGVGILQQGHGMRRYAYLDTKPFILELIENA</sequence>
<comment type="caution">
    <text evidence="2">The sequence shown here is derived from an EMBL/GenBank/DDBJ whole genome shotgun (WGS) entry which is preliminary data.</text>
</comment>
<dbReference type="InterPro" id="IPR029068">
    <property type="entry name" value="Glyas_Bleomycin-R_OHBP_Dase"/>
</dbReference>
<dbReference type="InterPro" id="IPR037523">
    <property type="entry name" value="VOC_core"/>
</dbReference>
<evidence type="ECO:0000313" key="2">
    <source>
        <dbReference type="EMBL" id="RJP15679.1"/>
    </source>
</evidence>